<dbReference type="AlphaFoldDB" id="A0A2X0IKD3"/>
<dbReference type="GO" id="GO:0019290">
    <property type="term" value="P:siderophore biosynthetic process"/>
    <property type="evidence" value="ECO:0007669"/>
    <property type="project" value="TreeGrafter"/>
</dbReference>
<dbReference type="InterPro" id="IPR005153">
    <property type="entry name" value="MbtH-like_dom"/>
</dbReference>
<evidence type="ECO:0000313" key="3">
    <source>
        <dbReference type="EMBL" id="RAG84063.1"/>
    </source>
</evidence>
<feature type="region of interest" description="Disordered" evidence="1">
    <location>
        <begin position="65"/>
        <end position="90"/>
    </location>
</feature>
<reference evidence="3 4" key="1">
    <citation type="submission" date="2018-06" db="EMBL/GenBank/DDBJ databases">
        <title>Streptacidiphilus pinicola sp. nov., isolated from pine grove soil.</title>
        <authorList>
            <person name="Roh S.G."/>
            <person name="Park S."/>
            <person name="Kim M.-K."/>
            <person name="Yun B.-R."/>
            <person name="Park J."/>
            <person name="Kim M.J."/>
            <person name="Kim Y.S."/>
            <person name="Kim S.B."/>
        </authorList>
    </citation>
    <scope>NUCLEOTIDE SEQUENCE [LARGE SCALE GENOMIC DNA]</scope>
    <source>
        <strain evidence="3 4">MMS16-CNU450</strain>
    </source>
</reference>
<comment type="caution">
    <text evidence="3">The sequence shown here is derived from an EMBL/GenBank/DDBJ whole genome shotgun (WGS) entry which is preliminary data.</text>
</comment>
<dbReference type="PANTHER" id="PTHR38444">
    <property type="entry name" value="ENTEROBACTIN BIOSYNTHESIS PROTEIN YBDZ"/>
    <property type="match status" value="1"/>
</dbReference>
<gene>
    <name evidence="3" type="ORF">DN069_18635</name>
</gene>
<dbReference type="RefSeq" id="WP_111502203.1">
    <property type="nucleotide sequence ID" value="NZ_QKYN01000072.1"/>
</dbReference>
<feature type="domain" description="MbtH-like" evidence="2">
    <location>
        <begin position="2"/>
        <end position="52"/>
    </location>
</feature>
<evidence type="ECO:0000259" key="2">
    <source>
        <dbReference type="SMART" id="SM00923"/>
    </source>
</evidence>
<dbReference type="InterPro" id="IPR037407">
    <property type="entry name" value="MLP_fam"/>
</dbReference>
<dbReference type="OrthoDB" id="7584480at2"/>
<accession>A0A2X0IKD3</accession>
<keyword evidence="4" id="KW-1185">Reference proteome</keyword>
<sequence>MMHEQTGPATHAVVVNEAEQYSVWPAGRRPPAGWRQVGAPGTREHCLGVISRSWTDMRPLSLREGRGDVASAGTGTGTEQAVRVEQGSAA</sequence>
<dbReference type="GO" id="GO:0005829">
    <property type="term" value="C:cytosol"/>
    <property type="evidence" value="ECO:0007669"/>
    <property type="project" value="TreeGrafter"/>
</dbReference>
<evidence type="ECO:0000256" key="1">
    <source>
        <dbReference type="SAM" id="MobiDB-lite"/>
    </source>
</evidence>
<dbReference type="Pfam" id="PF03621">
    <property type="entry name" value="MbtH"/>
    <property type="match status" value="1"/>
</dbReference>
<name>A0A2X0IKD3_9ACTN</name>
<dbReference type="SMART" id="SM00923">
    <property type="entry name" value="MbtH"/>
    <property type="match status" value="1"/>
</dbReference>
<evidence type="ECO:0000313" key="4">
    <source>
        <dbReference type="Proteomes" id="UP000248889"/>
    </source>
</evidence>
<dbReference type="Gene3D" id="3.90.820.10">
    <property type="entry name" value="Structural Genomics, Unknown Function 30-nov-00 1gh9 Mol_id"/>
    <property type="match status" value="1"/>
</dbReference>
<dbReference type="InterPro" id="IPR038020">
    <property type="entry name" value="MbtH-like_sf"/>
</dbReference>
<proteinExistence type="predicted"/>
<dbReference type="EMBL" id="QKYN01000072">
    <property type="protein sequence ID" value="RAG84063.1"/>
    <property type="molecule type" value="Genomic_DNA"/>
</dbReference>
<organism evidence="3 4">
    <name type="scientific">Streptacidiphilus pinicola</name>
    <dbReference type="NCBI Taxonomy" id="2219663"/>
    <lineage>
        <taxon>Bacteria</taxon>
        <taxon>Bacillati</taxon>
        <taxon>Actinomycetota</taxon>
        <taxon>Actinomycetes</taxon>
        <taxon>Kitasatosporales</taxon>
        <taxon>Streptomycetaceae</taxon>
        <taxon>Streptacidiphilus</taxon>
    </lineage>
</organism>
<protein>
    <recommendedName>
        <fullName evidence="2">MbtH-like domain-containing protein</fullName>
    </recommendedName>
</protein>
<dbReference type="SUPFAM" id="SSF160582">
    <property type="entry name" value="MbtH-like"/>
    <property type="match status" value="1"/>
</dbReference>
<dbReference type="PANTHER" id="PTHR38444:SF1">
    <property type="entry name" value="ENTEROBACTIN BIOSYNTHESIS PROTEIN YBDZ"/>
    <property type="match status" value="1"/>
</dbReference>
<dbReference type="Proteomes" id="UP000248889">
    <property type="component" value="Unassembled WGS sequence"/>
</dbReference>